<evidence type="ECO:0000256" key="4">
    <source>
        <dbReference type="ARBA" id="ARBA00022989"/>
    </source>
</evidence>
<evidence type="ECO:0000256" key="5">
    <source>
        <dbReference type="ARBA" id="ARBA00023136"/>
    </source>
</evidence>
<keyword evidence="5 7" id="KW-0472">Membrane</keyword>
<evidence type="ECO:0000256" key="6">
    <source>
        <dbReference type="SAM" id="MobiDB-lite"/>
    </source>
</evidence>
<sequence length="466" mass="51527">MVKAVVGEESQLQLAEDRLSRSSEPAQVGLVIGKLNSALDRGFVFDLVPTQNDAGQPACSVLEPAKDNKKKGSKSKSQTSDSSSNLVIDKDWVAEHARQVSRMMVGGIKVVGIYVWASEAAFKNSTMVLCQTVKGVAEAASTLEDDLDVRLLIHICYSPRRWTCRNCTLSSNITSSSLRPCDFKMGRVLTSLQTFKCLYNFDLSYFSIKSMSLVIFEQQRYMLLRLPIYQEKTSKSETLVDVLYNGISNYVKELRGAKAVIDGNLVVNDEACTTEGLHEVELLLPFMKDMYIEACSQKDVVGVVNFTGSLCSFSFLNSKEPISQAFADIKDDIIRSLLSRLDIICDEADEDPGPIDNGIKEAGNDLASEKPVLKDHCVELMSMEAPNDASKILEPEEEAIRVSTRSFWDVVLPYCSTSSSTQEKNMEITGKENSQKTSKSPSLYFIAAVIILLLSVLVGFVFVRKS</sequence>
<feature type="region of interest" description="Disordered" evidence="6">
    <location>
        <begin position="56"/>
        <end position="83"/>
    </location>
</feature>
<dbReference type="GO" id="GO:0008104">
    <property type="term" value="P:intracellular protein localization"/>
    <property type="evidence" value="ECO:0007669"/>
    <property type="project" value="TreeGrafter"/>
</dbReference>
<evidence type="ECO:0008006" key="10">
    <source>
        <dbReference type="Google" id="ProtNLM"/>
    </source>
</evidence>
<dbReference type="AlphaFoldDB" id="A0A2P5WT20"/>
<evidence type="ECO:0000313" key="8">
    <source>
        <dbReference type="EMBL" id="PPR94217.1"/>
    </source>
</evidence>
<evidence type="ECO:0000256" key="2">
    <source>
        <dbReference type="ARBA" id="ARBA00010131"/>
    </source>
</evidence>
<dbReference type="PANTHER" id="PTHR33966">
    <property type="entry name" value="PROTEIN ODR-4 HOMOLOG"/>
    <property type="match status" value="1"/>
</dbReference>
<evidence type="ECO:0000256" key="1">
    <source>
        <dbReference type="ARBA" id="ARBA00004370"/>
    </source>
</evidence>
<dbReference type="OrthoDB" id="21458at2759"/>
<comment type="similarity">
    <text evidence="2">Belongs to the ODR-4 family.</text>
</comment>
<dbReference type="PANTHER" id="PTHR33966:SF1">
    <property type="entry name" value="PROTEIN ODR-4 HOMOLOG"/>
    <property type="match status" value="1"/>
</dbReference>
<dbReference type="Pfam" id="PF14778">
    <property type="entry name" value="ODR4-like"/>
    <property type="match status" value="1"/>
</dbReference>
<evidence type="ECO:0000256" key="7">
    <source>
        <dbReference type="SAM" id="Phobius"/>
    </source>
</evidence>
<dbReference type="EMBL" id="KZ666599">
    <property type="protein sequence ID" value="PPR94217.1"/>
    <property type="molecule type" value="Genomic_DNA"/>
</dbReference>
<organism evidence="8 9">
    <name type="scientific">Gossypium barbadense</name>
    <name type="common">Sea Island cotton</name>
    <name type="synonym">Hibiscus barbadensis</name>
    <dbReference type="NCBI Taxonomy" id="3634"/>
    <lineage>
        <taxon>Eukaryota</taxon>
        <taxon>Viridiplantae</taxon>
        <taxon>Streptophyta</taxon>
        <taxon>Embryophyta</taxon>
        <taxon>Tracheophyta</taxon>
        <taxon>Spermatophyta</taxon>
        <taxon>Magnoliopsida</taxon>
        <taxon>eudicotyledons</taxon>
        <taxon>Gunneridae</taxon>
        <taxon>Pentapetalae</taxon>
        <taxon>rosids</taxon>
        <taxon>malvids</taxon>
        <taxon>Malvales</taxon>
        <taxon>Malvaceae</taxon>
        <taxon>Malvoideae</taxon>
        <taxon>Gossypium</taxon>
    </lineage>
</organism>
<accession>A0A2P5WT20</accession>
<dbReference type="GO" id="GO:0016020">
    <property type="term" value="C:membrane"/>
    <property type="evidence" value="ECO:0007669"/>
    <property type="project" value="UniProtKB-SubCell"/>
</dbReference>
<reference evidence="8 9" key="1">
    <citation type="submission" date="2015-01" db="EMBL/GenBank/DDBJ databases">
        <title>Genome of allotetraploid Gossypium barbadense reveals genomic plasticity and fiber elongation in cotton evolution.</title>
        <authorList>
            <person name="Chen X."/>
            <person name="Liu X."/>
            <person name="Zhao B."/>
            <person name="Zheng H."/>
            <person name="Hu Y."/>
            <person name="Lu G."/>
            <person name="Yang C."/>
            <person name="Chen J."/>
            <person name="Shan C."/>
            <person name="Zhang L."/>
            <person name="Zhou Y."/>
            <person name="Wang L."/>
            <person name="Guo W."/>
            <person name="Bai Y."/>
            <person name="Ruan J."/>
            <person name="Shangguan X."/>
            <person name="Mao Y."/>
            <person name="Jiang J."/>
            <person name="Zhu Y."/>
            <person name="Lei J."/>
            <person name="Kang H."/>
            <person name="Chen S."/>
            <person name="He X."/>
            <person name="Wang R."/>
            <person name="Wang Y."/>
            <person name="Chen J."/>
            <person name="Wang L."/>
            <person name="Yu S."/>
            <person name="Wang B."/>
            <person name="Wei J."/>
            <person name="Song S."/>
            <person name="Lu X."/>
            <person name="Gao Z."/>
            <person name="Gu W."/>
            <person name="Deng X."/>
            <person name="Ma D."/>
            <person name="Wang S."/>
            <person name="Liang W."/>
            <person name="Fang L."/>
            <person name="Cai C."/>
            <person name="Zhu X."/>
            <person name="Zhou B."/>
            <person name="Zhang Y."/>
            <person name="Chen Z."/>
            <person name="Xu S."/>
            <person name="Zhu R."/>
            <person name="Wang S."/>
            <person name="Zhang T."/>
            <person name="Zhao G."/>
        </authorList>
    </citation>
    <scope>NUCLEOTIDE SEQUENCE [LARGE SCALE GENOMIC DNA]</scope>
    <source>
        <strain evidence="9">cv. Xinhai21</strain>
        <tissue evidence="8">Leaf</tissue>
    </source>
</reference>
<evidence type="ECO:0000256" key="3">
    <source>
        <dbReference type="ARBA" id="ARBA00022692"/>
    </source>
</evidence>
<keyword evidence="4 7" id="KW-1133">Transmembrane helix</keyword>
<evidence type="ECO:0000313" key="9">
    <source>
        <dbReference type="Proteomes" id="UP000239757"/>
    </source>
</evidence>
<name>A0A2P5WT20_GOSBA</name>
<dbReference type="InterPro" id="IPR029454">
    <property type="entry name" value="ODR-4-like"/>
</dbReference>
<dbReference type="Proteomes" id="UP000239757">
    <property type="component" value="Unassembled WGS sequence"/>
</dbReference>
<comment type="subcellular location">
    <subcellularLocation>
        <location evidence="1">Membrane</location>
    </subcellularLocation>
</comment>
<gene>
    <name evidence="8" type="ORF">GOBAR_AA26449</name>
</gene>
<feature type="transmembrane region" description="Helical" evidence="7">
    <location>
        <begin position="443"/>
        <end position="463"/>
    </location>
</feature>
<protein>
    <recommendedName>
        <fullName evidence="10">Protein odr-4 homolog</fullName>
    </recommendedName>
</protein>
<dbReference type="GO" id="GO:0012505">
    <property type="term" value="C:endomembrane system"/>
    <property type="evidence" value="ECO:0007669"/>
    <property type="project" value="TreeGrafter"/>
</dbReference>
<proteinExistence type="inferred from homology"/>
<keyword evidence="3 7" id="KW-0812">Transmembrane</keyword>